<dbReference type="AlphaFoldDB" id="A0A382Y9G6"/>
<name>A0A382Y9G6_9ZZZZ</name>
<dbReference type="InterPro" id="IPR043709">
    <property type="entry name" value="DUF5649"/>
</dbReference>
<proteinExistence type="predicted"/>
<dbReference type="Pfam" id="PF18886">
    <property type="entry name" value="DUF5649"/>
    <property type="match status" value="1"/>
</dbReference>
<accession>A0A382Y9G6</accession>
<reference evidence="1" key="1">
    <citation type="submission" date="2018-05" db="EMBL/GenBank/DDBJ databases">
        <authorList>
            <person name="Lanie J.A."/>
            <person name="Ng W.-L."/>
            <person name="Kazmierczak K.M."/>
            <person name="Andrzejewski T.M."/>
            <person name="Davidsen T.M."/>
            <person name="Wayne K.J."/>
            <person name="Tettelin H."/>
            <person name="Glass J.I."/>
            <person name="Rusch D."/>
            <person name="Podicherti R."/>
            <person name="Tsui H.-C.T."/>
            <person name="Winkler M.E."/>
        </authorList>
    </citation>
    <scope>NUCLEOTIDE SEQUENCE</scope>
</reference>
<organism evidence="1">
    <name type="scientific">marine metagenome</name>
    <dbReference type="NCBI Taxonomy" id="408172"/>
    <lineage>
        <taxon>unclassified sequences</taxon>
        <taxon>metagenomes</taxon>
        <taxon>ecological metagenomes</taxon>
    </lineage>
</organism>
<sequence length="45" mass="4360">VGGNLSVTATTGNITQNVALAVTGTSTFITGATGSNIILDHADNA</sequence>
<evidence type="ECO:0000313" key="1">
    <source>
        <dbReference type="EMBL" id="SVD79639.1"/>
    </source>
</evidence>
<gene>
    <name evidence="1" type="ORF">METZ01_LOCUS432493</name>
</gene>
<feature type="non-terminal residue" evidence="1">
    <location>
        <position position="1"/>
    </location>
</feature>
<feature type="non-terminal residue" evidence="1">
    <location>
        <position position="45"/>
    </location>
</feature>
<dbReference type="EMBL" id="UINC01173831">
    <property type="protein sequence ID" value="SVD79639.1"/>
    <property type="molecule type" value="Genomic_DNA"/>
</dbReference>
<protein>
    <submittedName>
        <fullName evidence="1">Uncharacterized protein</fullName>
    </submittedName>
</protein>